<dbReference type="Proteomes" id="UP000677228">
    <property type="component" value="Unassembled WGS sequence"/>
</dbReference>
<dbReference type="SMART" id="SM00192">
    <property type="entry name" value="LDLa"/>
    <property type="match status" value="3"/>
</dbReference>
<protein>
    <submittedName>
        <fullName evidence="7">Uncharacterized protein</fullName>
    </submittedName>
</protein>
<gene>
    <name evidence="7" type="ORF">OVA965_LOCUS26730</name>
    <name evidence="8" type="ORF">TMI583_LOCUS27477</name>
</gene>
<keyword evidence="4" id="KW-1133">Transmembrane helix</keyword>
<dbReference type="Proteomes" id="UP000682733">
    <property type="component" value="Unassembled WGS sequence"/>
</dbReference>
<dbReference type="AlphaFoldDB" id="A0A8S2EU34"/>
<evidence type="ECO:0000256" key="4">
    <source>
        <dbReference type="ARBA" id="ARBA00022989"/>
    </source>
</evidence>
<evidence type="ECO:0000256" key="3">
    <source>
        <dbReference type="ARBA" id="ARBA00022737"/>
    </source>
</evidence>
<evidence type="ECO:0000313" key="7">
    <source>
        <dbReference type="EMBL" id="CAF1261086.1"/>
    </source>
</evidence>
<evidence type="ECO:0000256" key="6">
    <source>
        <dbReference type="ARBA" id="ARBA00023157"/>
    </source>
</evidence>
<accession>A0A8S2EU34</accession>
<evidence type="ECO:0000256" key="2">
    <source>
        <dbReference type="ARBA" id="ARBA00022692"/>
    </source>
</evidence>
<keyword evidence="3" id="KW-0677">Repeat</keyword>
<keyword evidence="5" id="KW-0472">Membrane</keyword>
<dbReference type="InterPro" id="IPR002172">
    <property type="entry name" value="LDrepeatLR_classA_rpt"/>
</dbReference>
<proteinExistence type="predicted"/>
<dbReference type="EMBL" id="CAJNOK010017278">
    <property type="protein sequence ID" value="CAF1261086.1"/>
    <property type="molecule type" value="Genomic_DNA"/>
</dbReference>
<dbReference type="GO" id="GO:0005886">
    <property type="term" value="C:plasma membrane"/>
    <property type="evidence" value="ECO:0007669"/>
    <property type="project" value="TreeGrafter"/>
</dbReference>
<evidence type="ECO:0000256" key="1">
    <source>
        <dbReference type="ARBA" id="ARBA00004167"/>
    </source>
</evidence>
<comment type="caution">
    <text evidence="7">The sequence shown here is derived from an EMBL/GenBank/DDBJ whole genome shotgun (WGS) entry which is preliminary data.</text>
</comment>
<evidence type="ECO:0000256" key="5">
    <source>
        <dbReference type="ARBA" id="ARBA00023136"/>
    </source>
</evidence>
<evidence type="ECO:0000313" key="8">
    <source>
        <dbReference type="EMBL" id="CAF4067736.1"/>
    </source>
</evidence>
<dbReference type="InterPro" id="IPR050685">
    <property type="entry name" value="LDLR"/>
</dbReference>
<evidence type="ECO:0000313" key="9">
    <source>
        <dbReference type="Proteomes" id="UP000677228"/>
    </source>
</evidence>
<comment type="subcellular location">
    <subcellularLocation>
        <location evidence="1">Membrane</location>
        <topology evidence="1">Single-pass membrane protein</topology>
    </subcellularLocation>
</comment>
<keyword evidence="2" id="KW-0812">Transmembrane</keyword>
<organism evidence="7 9">
    <name type="scientific">Didymodactylos carnosus</name>
    <dbReference type="NCBI Taxonomy" id="1234261"/>
    <lineage>
        <taxon>Eukaryota</taxon>
        <taxon>Metazoa</taxon>
        <taxon>Spiralia</taxon>
        <taxon>Gnathifera</taxon>
        <taxon>Rotifera</taxon>
        <taxon>Eurotatoria</taxon>
        <taxon>Bdelloidea</taxon>
        <taxon>Philodinida</taxon>
        <taxon>Philodinidae</taxon>
        <taxon>Didymodactylos</taxon>
    </lineage>
</organism>
<dbReference type="PANTHER" id="PTHR24270">
    <property type="entry name" value="LOW-DENSITY LIPOPROTEIN RECEPTOR-RELATED"/>
    <property type="match status" value="1"/>
</dbReference>
<name>A0A8S2EU34_9BILA</name>
<reference evidence="7" key="1">
    <citation type="submission" date="2021-02" db="EMBL/GenBank/DDBJ databases">
        <authorList>
            <person name="Nowell W R."/>
        </authorList>
    </citation>
    <scope>NUCLEOTIDE SEQUENCE</scope>
</reference>
<sequence>MDSKFDCRDGSDESLHYRCNSLSPLGCKLLRDADAGSTSTNNVISFSELCDGIVDKFFLTTNSSETDETDCEHWGYTCEDSPYTKCNQQWHCPDGRDELSCPLEATYATRIQQQLNCSRTEHYCVQLLGATCLSLERAGDGVIDCLGATDERRTANKCYEKHPFLPDKRFLCATTIDDSSPICLTPEQVCDRQVQCPAGDDERFCYHPRCPRYQPNVDFRFENALFCDLRDRKTRDNIAPMSEIGNYLPAVVVEGKAFSSVEGKGFSSIEEKFRLWYCNRGILLLMKSGVECLCPPAYYGRRSAGSWLRAVPACPIFSQYRRSSRLRTTVSLHVSPTSVRYRK</sequence>
<keyword evidence="6" id="KW-1015">Disulfide bond</keyword>
<dbReference type="EMBL" id="CAJOBA010038838">
    <property type="protein sequence ID" value="CAF4067736.1"/>
    <property type="molecule type" value="Genomic_DNA"/>
</dbReference>